<protein>
    <submittedName>
        <fullName evidence="2">Cyclic lactone autoinducer peptide</fullName>
    </submittedName>
</protein>
<evidence type="ECO:0000313" key="3">
    <source>
        <dbReference type="Proteomes" id="UP001215087"/>
    </source>
</evidence>
<gene>
    <name evidence="2" type="ORF">PTZ04_18620</name>
</gene>
<comment type="caution">
    <text evidence="2">The sequence shown here is derived from an EMBL/GenBank/DDBJ whole genome shotgun (WGS) entry which is preliminary data.</text>
</comment>
<proteinExistence type="predicted"/>
<dbReference type="Proteomes" id="UP001215087">
    <property type="component" value="Unassembled WGS sequence"/>
</dbReference>
<sequence>MKKLKEFFTKKLYCFLSKRLVSMSRLAATTAVASKHEVCVFWFHQPEVPKALDDFELNE</sequence>
<evidence type="ECO:0000256" key="1">
    <source>
        <dbReference type="SAM" id="SignalP"/>
    </source>
</evidence>
<dbReference type="InterPro" id="IPR009229">
    <property type="entry name" value="AgrD"/>
</dbReference>
<dbReference type="NCBIfam" id="TIGR04223">
    <property type="entry name" value="quorum_AgrD"/>
    <property type="match status" value="1"/>
</dbReference>
<feature type="signal peptide" evidence="1">
    <location>
        <begin position="1"/>
        <end position="27"/>
    </location>
</feature>
<reference evidence="2 3" key="1">
    <citation type="submission" date="2023-02" db="EMBL/GenBank/DDBJ databases">
        <title>Comparative genome analysis of Eubacterium limosum species.</title>
        <authorList>
            <person name="Bak J.E."/>
        </authorList>
    </citation>
    <scope>NUCLEOTIDE SEQUENCE [LARGE SCALE GENOMIC DNA]</scope>
    <source>
        <strain evidence="2 3">KGMB01548</strain>
    </source>
</reference>
<dbReference type="RefSeq" id="WP_217415796.1">
    <property type="nucleotide sequence ID" value="NZ_JAJCLO010000014.1"/>
</dbReference>
<keyword evidence="3" id="KW-1185">Reference proteome</keyword>
<organism evidence="2 3">
    <name type="scientific">Eubacterium limosum</name>
    <dbReference type="NCBI Taxonomy" id="1736"/>
    <lineage>
        <taxon>Bacteria</taxon>
        <taxon>Bacillati</taxon>
        <taxon>Bacillota</taxon>
        <taxon>Clostridia</taxon>
        <taxon>Eubacteriales</taxon>
        <taxon>Eubacteriaceae</taxon>
        <taxon>Eubacterium</taxon>
    </lineage>
</organism>
<accession>A0ABT5UTL6</accession>
<evidence type="ECO:0000313" key="2">
    <source>
        <dbReference type="EMBL" id="MDE1472273.1"/>
    </source>
</evidence>
<dbReference type="EMBL" id="JAQSVD010000013">
    <property type="protein sequence ID" value="MDE1472273.1"/>
    <property type="molecule type" value="Genomic_DNA"/>
</dbReference>
<keyword evidence="1" id="KW-0732">Signal</keyword>
<name>A0ABT5UTL6_EUBLI</name>
<feature type="chain" id="PRO_5046351055" evidence="1">
    <location>
        <begin position="28"/>
        <end position="59"/>
    </location>
</feature>